<gene>
    <name evidence="5" type="ORF">CRE_18367</name>
</gene>
<dbReference type="CDD" id="cd00609">
    <property type="entry name" value="AAT_like"/>
    <property type="match status" value="1"/>
</dbReference>
<dbReference type="Pfam" id="PF00155">
    <property type="entry name" value="Aminotran_1_2"/>
    <property type="match status" value="1"/>
</dbReference>
<dbReference type="NCBIfam" id="TIGR03538">
    <property type="entry name" value="DapC_gpp"/>
    <property type="match status" value="1"/>
</dbReference>
<evidence type="ECO:0000256" key="3">
    <source>
        <dbReference type="ARBA" id="ARBA00022679"/>
    </source>
</evidence>
<dbReference type="AlphaFoldDB" id="E3NTH1"/>
<dbReference type="OMA" id="SKTFNMT"/>
<name>E3NTH1_CAERE</name>
<dbReference type="HOGENOM" id="CLU_017584_4_5_1"/>
<dbReference type="eggNOG" id="KOG0257">
    <property type="taxonomic scope" value="Eukaryota"/>
</dbReference>
<dbReference type="Gene3D" id="3.40.640.10">
    <property type="entry name" value="Type I PLP-dependent aspartate aminotransferase-like (Major domain)"/>
    <property type="match status" value="1"/>
</dbReference>
<keyword evidence="3" id="KW-0808">Transferase</keyword>
<reference evidence="5" key="1">
    <citation type="submission" date="2007-07" db="EMBL/GenBank/DDBJ databases">
        <title>PCAP assembly of the Caenorhabditis remanei genome.</title>
        <authorList>
            <consortium name="The Caenorhabditis remanei Sequencing Consortium"/>
            <person name="Wilson R.K."/>
        </authorList>
    </citation>
    <scope>NUCLEOTIDE SEQUENCE [LARGE SCALE GENOMIC DNA]</scope>
    <source>
        <strain evidence="5">PB4641</strain>
    </source>
</reference>
<dbReference type="InterPro" id="IPR050881">
    <property type="entry name" value="LL-DAP_aminotransferase"/>
</dbReference>
<keyword evidence="2" id="KW-0032">Aminotransferase</keyword>
<dbReference type="Proteomes" id="UP000008281">
    <property type="component" value="Unassembled WGS sequence"/>
</dbReference>
<dbReference type="OrthoDB" id="5828364at2759"/>
<evidence type="ECO:0000256" key="1">
    <source>
        <dbReference type="ARBA" id="ARBA00001933"/>
    </source>
</evidence>
<dbReference type="GO" id="GO:0030170">
    <property type="term" value="F:pyridoxal phosphate binding"/>
    <property type="evidence" value="ECO:0007669"/>
    <property type="project" value="InterPro"/>
</dbReference>
<evidence type="ECO:0000313" key="5">
    <source>
        <dbReference type="EMBL" id="EFO92066.1"/>
    </source>
</evidence>
<organism evidence="6">
    <name type="scientific">Caenorhabditis remanei</name>
    <name type="common">Caenorhabditis vulgaris</name>
    <dbReference type="NCBI Taxonomy" id="31234"/>
    <lineage>
        <taxon>Eukaryota</taxon>
        <taxon>Metazoa</taxon>
        <taxon>Ecdysozoa</taxon>
        <taxon>Nematoda</taxon>
        <taxon>Chromadorea</taxon>
        <taxon>Rhabditida</taxon>
        <taxon>Rhabditina</taxon>
        <taxon>Rhabditomorpha</taxon>
        <taxon>Rhabditoidea</taxon>
        <taxon>Rhabditidae</taxon>
        <taxon>Peloderinae</taxon>
        <taxon>Caenorhabditis</taxon>
    </lineage>
</organism>
<proteinExistence type="predicted"/>
<dbReference type="GO" id="GO:0009089">
    <property type="term" value="P:lysine biosynthetic process via diaminopimelate"/>
    <property type="evidence" value="ECO:0007669"/>
    <property type="project" value="InterPro"/>
</dbReference>
<dbReference type="EMBL" id="DS270201">
    <property type="protein sequence ID" value="EFO92066.1"/>
    <property type="molecule type" value="Genomic_DNA"/>
</dbReference>
<dbReference type="InParanoid" id="E3NTH1"/>
<comment type="cofactor">
    <cofactor evidence="1">
        <name>pyridoxal 5'-phosphate</name>
        <dbReference type="ChEBI" id="CHEBI:597326"/>
    </cofactor>
</comment>
<dbReference type="InterPro" id="IPR019878">
    <property type="entry name" value="DapC_beta/gammaproteobac"/>
</dbReference>
<dbReference type="InterPro" id="IPR015421">
    <property type="entry name" value="PyrdxlP-dep_Trfase_major"/>
</dbReference>
<feature type="domain" description="Aminotransferase class I/classII large" evidence="4">
    <location>
        <begin position="51"/>
        <end position="406"/>
    </location>
</feature>
<dbReference type="PANTHER" id="PTHR42832:SF3">
    <property type="entry name" value="L-GLUTAMINE--4-(METHYLSULFANYL)-2-OXOBUTANOATE AMINOTRANSFERASE"/>
    <property type="match status" value="1"/>
</dbReference>
<dbReference type="SUPFAM" id="SSF53383">
    <property type="entry name" value="PLP-dependent transferases"/>
    <property type="match status" value="1"/>
</dbReference>
<sequence length="410" mass="46493">MKHPIKSVGNINLTFYRGNCFMNSSLSLLHPYPFEKLSQLFQDVKPADLPLIPLSIGEPKHPAPEFVKQAIIDNFQHLSTYPNSKGLRELRESIAQWLTRRFKLNAISAEDHVLPVTGTREGIFSFVQALINRDDAPYVVMPNPFYQIYEGATLLAGAKPYFVNCTEDNNYLGDFDAVPAEVWEKTALLFVCTPGNPTGAVLSKAQFKKLIALSDQYDFVIASDECYSELWFDEAPIGLLEVCAELGRDDYKNCIVFHSLSKRSNLPGMRSGFVAGDANLLKPYLKFRTYHGAAMPVQHQLASIVAWNDETHVEENRRLYRAKFDLFQNELGHLLPLQKPDAGFYYWLKVDHDENFAKMLMEKANIKVLPGRYLSRDTEQGNPGEGHVRMALVADITQCEQVIQRLKTIL</sequence>
<dbReference type="InterPro" id="IPR015424">
    <property type="entry name" value="PyrdxlP-dep_Trfase"/>
</dbReference>
<keyword evidence="6" id="KW-1185">Reference proteome</keyword>
<dbReference type="InterPro" id="IPR015422">
    <property type="entry name" value="PyrdxlP-dep_Trfase_small"/>
</dbReference>
<dbReference type="STRING" id="31234.E3NTH1"/>
<evidence type="ECO:0000256" key="2">
    <source>
        <dbReference type="ARBA" id="ARBA00022576"/>
    </source>
</evidence>
<evidence type="ECO:0000259" key="4">
    <source>
        <dbReference type="Pfam" id="PF00155"/>
    </source>
</evidence>
<dbReference type="Gene3D" id="3.90.1150.10">
    <property type="entry name" value="Aspartate Aminotransferase, domain 1"/>
    <property type="match status" value="1"/>
</dbReference>
<evidence type="ECO:0000313" key="6">
    <source>
        <dbReference type="Proteomes" id="UP000008281"/>
    </source>
</evidence>
<dbReference type="PANTHER" id="PTHR42832">
    <property type="entry name" value="AMINO ACID AMINOTRANSFERASE"/>
    <property type="match status" value="1"/>
</dbReference>
<protein>
    <recommendedName>
        <fullName evidence="4">Aminotransferase class I/classII large domain-containing protein</fullName>
    </recommendedName>
</protein>
<dbReference type="InterPro" id="IPR004839">
    <property type="entry name" value="Aminotransferase_I/II_large"/>
</dbReference>
<accession>E3NTH1</accession>
<dbReference type="GO" id="GO:0009016">
    <property type="term" value="F:succinyldiaminopimelate transaminase activity"/>
    <property type="evidence" value="ECO:0007669"/>
    <property type="project" value="InterPro"/>
</dbReference>